<accession>A0AB38TFH9</accession>
<keyword evidence="2" id="KW-1185">Reference proteome</keyword>
<reference evidence="1 2" key="1">
    <citation type="journal article" date="2022" name="Microbiol. Resour. Announc.">
        <title>Complete Genome Sequence of Mesorhizobium ciceri Strain R30, a Rhizobium Used as a Commercial Inoculant for Chickpea in Argentina.</title>
        <authorList>
            <person name="Foresto E."/>
            <person name="Revale S."/>
            <person name="Primo E."/>
            <person name="Nievas F."/>
            <person name="Carezzano E."/>
            <person name="Puente M."/>
            <person name="Alzari P."/>
            <person name="Mart M."/>
            <person name="Ben-Assaya M."/>
            <person name="Mornico D."/>
            <person name="Santoro M."/>
            <person name="Mart F."/>
            <person name="Giordano W."/>
            <person name="Bogino P."/>
        </authorList>
    </citation>
    <scope>NUCLEOTIDE SEQUENCE [LARGE SCALE GENOMIC DNA]</scope>
    <source>
        <strain evidence="1 2">R30</strain>
    </source>
</reference>
<dbReference type="Proteomes" id="UP001060070">
    <property type="component" value="Chromosome"/>
</dbReference>
<sequence>MTASTVEYRVFGHLAVTEKARDAGTCETMKADIAIVALGWETRFAAFENHLDLKVGKIVVLDFALKEANVPAVEENRRKLIAMGTRWGVEVTVITLEPSIEYQKNINLLDHLLTQMAASCGSYEGSLRKVFVECSTMPRIYIQWLIAVAFKKMSIQSLEFGYAEGIYGNAIGKEDFSSGLDRYVTVPHLQGSGGMGEEKVLLVGIGGDADVFYGLIDIVSPERISLLVPRSEKNAHIDALLDQQVAKVRETHRLEDGEVRDIQAFGLMAHLDAFETYLDGFGSRAVVNVFVSGPKVQAIAAAVLACSDSRVHLKARIPTSYAHREVSANGRYHIYRLIDLTSPACSLPGTF</sequence>
<dbReference type="EMBL" id="CP088147">
    <property type="protein sequence ID" value="UTU53027.1"/>
    <property type="molecule type" value="Genomic_DNA"/>
</dbReference>
<organism evidence="1 2">
    <name type="scientific">Mesorhizobium ciceri</name>
    <dbReference type="NCBI Taxonomy" id="39645"/>
    <lineage>
        <taxon>Bacteria</taxon>
        <taxon>Pseudomonadati</taxon>
        <taxon>Pseudomonadota</taxon>
        <taxon>Alphaproteobacteria</taxon>
        <taxon>Hyphomicrobiales</taxon>
        <taxon>Phyllobacteriaceae</taxon>
        <taxon>Mesorhizobium</taxon>
    </lineage>
</organism>
<evidence type="ECO:0000313" key="2">
    <source>
        <dbReference type="Proteomes" id="UP001060070"/>
    </source>
</evidence>
<evidence type="ECO:0000313" key="1">
    <source>
        <dbReference type="EMBL" id="UTU53027.1"/>
    </source>
</evidence>
<gene>
    <name evidence="1" type="ORF">LRP29_06145</name>
</gene>
<dbReference type="AlphaFoldDB" id="A0AB38TFH9"/>
<protein>
    <submittedName>
        <fullName evidence="1">Uncharacterized protein</fullName>
    </submittedName>
</protein>
<proteinExistence type="predicted"/>
<dbReference type="RefSeq" id="WP_024504266.1">
    <property type="nucleotide sequence ID" value="NZ_CP088147.1"/>
</dbReference>
<name>A0AB38TFH9_9HYPH</name>